<evidence type="ECO:0000313" key="9">
    <source>
        <dbReference type="Proteomes" id="UP000266691"/>
    </source>
</evidence>
<dbReference type="EMBL" id="VNWK01000034">
    <property type="protein sequence ID" value="TXJ91643.1"/>
    <property type="molecule type" value="Genomic_DNA"/>
</dbReference>
<protein>
    <recommendedName>
        <fullName evidence="6">Na(+)/H(+) antiporter NhaA</fullName>
    </recommendedName>
    <alternativeName>
        <fullName evidence="6">Sodium/proton antiporter NhaA</fullName>
    </alternativeName>
</protein>
<dbReference type="InterPro" id="IPR023171">
    <property type="entry name" value="Na/H_antiporter_dom_sf"/>
</dbReference>
<keyword evidence="3 6" id="KW-0812">Transmembrane</keyword>
<reference evidence="8 10" key="2">
    <citation type="submission" date="2019-07" db="EMBL/GenBank/DDBJ databases">
        <title>Draft genome of two Muricauda strains isolated from deep sea.</title>
        <authorList>
            <person name="Sun C."/>
        </authorList>
    </citation>
    <scope>NUCLEOTIDE SEQUENCE [LARGE SCALE GENOMIC DNA]</scope>
    <source>
        <strain evidence="8 10">72</strain>
    </source>
</reference>
<dbReference type="GO" id="GO:0006885">
    <property type="term" value="P:regulation of pH"/>
    <property type="evidence" value="ECO:0007669"/>
    <property type="project" value="UniProtKB-UniRule"/>
</dbReference>
<comment type="similarity">
    <text evidence="6">Belongs to the NhaA Na(+)/H(+) (TC 2.A.33) antiporter family.</text>
</comment>
<keyword evidence="6" id="KW-0813">Transport</keyword>
<evidence type="ECO:0000256" key="1">
    <source>
        <dbReference type="ARBA" id="ARBA00004429"/>
    </source>
</evidence>
<keyword evidence="5 6" id="KW-0472">Membrane</keyword>
<evidence type="ECO:0000313" key="8">
    <source>
        <dbReference type="EMBL" id="TXJ91643.1"/>
    </source>
</evidence>
<keyword evidence="2 6" id="KW-1003">Cell membrane</keyword>
<dbReference type="PANTHER" id="PTHR30341">
    <property type="entry name" value="SODIUM ION/PROTON ANTIPORTER NHAA-RELATED"/>
    <property type="match status" value="1"/>
</dbReference>
<proteinExistence type="inferred from homology"/>
<reference evidence="7 9" key="1">
    <citation type="submission" date="2018-08" db="EMBL/GenBank/DDBJ databases">
        <title>Proposal of Muricauda 72 sp.nov. and Muricauda NH166 sp.nov., isolated from seawater.</title>
        <authorList>
            <person name="Cheng H."/>
            <person name="Wu Y.-H."/>
            <person name="Guo L.-L."/>
            <person name="Xu X.-W."/>
        </authorList>
    </citation>
    <scope>NUCLEOTIDE SEQUENCE [LARGE SCALE GENOMIC DNA]</scope>
    <source>
        <strain evidence="7 9">72</strain>
    </source>
</reference>
<comment type="caution">
    <text evidence="7">The sequence shown here is derived from an EMBL/GenBank/DDBJ whole genome shotgun (WGS) entry which is preliminary data.</text>
</comment>
<dbReference type="Pfam" id="PF06965">
    <property type="entry name" value="Na_H_antiport_1"/>
    <property type="match status" value="1"/>
</dbReference>
<dbReference type="AlphaFoldDB" id="A0A3A1NG70"/>
<keyword evidence="6" id="KW-0050">Antiport</keyword>
<comment type="catalytic activity">
    <reaction evidence="6">
        <text>Na(+)(in) + 2 H(+)(out) = Na(+)(out) + 2 H(+)(in)</text>
        <dbReference type="Rhea" id="RHEA:29251"/>
        <dbReference type="ChEBI" id="CHEBI:15378"/>
        <dbReference type="ChEBI" id="CHEBI:29101"/>
    </reaction>
</comment>
<feature type="transmembrane region" description="Helical" evidence="6">
    <location>
        <begin position="21"/>
        <end position="39"/>
    </location>
</feature>
<dbReference type="GO" id="GO:0005886">
    <property type="term" value="C:plasma membrane"/>
    <property type="evidence" value="ECO:0007669"/>
    <property type="project" value="UniProtKB-SubCell"/>
</dbReference>
<keyword evidence="6" id="KW-0915">Sodium</keyword>
<gene>
    <name evidence="6 7" type="primary">nhaA</name>
    <name evidence="7" type="ORF">D2V05_16270</name>
    <name evidence="8" type="ORF">FQ017_16130</name>
</gene>
<keyword evidence="6" id="KW-0739">Sodium transport</keyword>
<feature type="transmembrane region" description="Helical" evidence="6">
    <location>
        <begin position="190"/>
        <end position="208"/>
    </location>
</feature>
<organism evidence="7 9">
    <name type="scientific">Flagellimonas pelagia</name>
    <dbReference type="NCBI Taxonomy" id="2306998"/>
    <lineage>
        <taxon>Bacteria</taxon>
        <taxon>Pseudomonadati</taxon>
        <taxon>Bacteroidota</taxon>
        <taxon>Flavobacteriia</taxon>
        <taxon>Flavobacteriales</taxon>
        <taxon>Flavobacteriaceae</taxon>
        <taxon>Flagellimonas</taxon>
    </lineage>
</organism>
<evidence type="ECO:0000256" key="5">
    <source>
        <dbReference type="ARBA" id="ARBA00023136"/>
    </source>
</evidence>
<comment type="function">
    <text evidence="6">Na(+)/H(+) antiporter that extrudes sodium in exchange for external protons.</text>
</comment>
<keyword evidence="10" id="KW-1185">Reference proteome</keyword>
<dbReference type="PANTHER" id="PTHR30341:SF0">
    <property type="entry name" value="NA(+)_H(+) ANTIPORTER NHAA"/>
    <property type="match status" value="1"/>
</dbReference>
<dbReference type="OrthoDB" id="9808135at2"/>
<dbReference type="GO" id="GO:0015385">
    <property type="term" value="F:sodium:proton antiporter activity"/>
    <property type="evidence" value="ECO:0007669"/>
    <property type="project" value="UniProtKB-UniRule"/>
</dbReference>
<dbReference type="Gene3D" id="1.20.1530.10">
    <property type="entry name" value="Na+/H+ antiporter like domain"/>
    <property type="match status" value="1"/>
</dbReference>
<sequence length="446" mass="48802">MPSHYSNNSIMKFFGSSIKRLHNYGIVLFITVVIAMVWANSPWKGYYVGLMQTEFAFSVGTFQLSESLLLWINDGLMALFFMQVGLELKREIIGGKLSSPKDAILPIGAAIGGMVLPALIYFMFNNSGEASNGWGIPMATDIAFSLGVLALVGKRLPSTLRVFLITLAIVDDLGGVLVIALFYTSGISQMDLLHGLLFFAALIIGNYAGVRSTWFYAIIGIGGVWLTFFFSGVHPTIAGILTAFAIPGRVKIKETTFLERLDRLHKRFQETKSIKGTLISKTQLEILEDIKTASSEAETPLQKLERTLNPIVGFVILPLFALANAGIHLHGDLLKVLSSPVSLGIGLGLIFGKFIGITAFSRLLVAFKLAKLPENVNWKMIYGIGFLGGIGFTMSLFITELAFTDESLIFTAKVSILFASLTAGVMGALLLYRNRKQLRTVKHKRT</sequence>
<evidence type="ECO:0000256" key="3">
    <source>
        <dbReference type="ARBA" id="ARBA00022692"/>
    </source>
</evidence>
<name>A0A3A1NG70_9FLAO</name>
<evidence type="ECO:0000256" key="4">
    <source>
        <dbReference type="ARBA" id="ARBA00022989"/>
    </source>
</evidence>
<evidence type="ECO:0000313" key="7">
    <source>
        <dbReference type="EMBL" id="RIV42543.1"/>
    </source>
</evidence>
<dbReference type="Proteomes" id="UP000321621">
    <property type="component" value="Unassembled WGS sequence"/>
</dbReference>
<keyword evidence="4 6" id="KW-1133">Transmembrane helix</keyword>
<keyword evidence="6" id="KW-0406">Ion transport</keyword>
<feature type="transmembrane region" description="Helical" evidence="6">
    <location>
        <begin position="103"/>
        <end position="124"/>
    </location>
</feature>
<feature type="transmembrane region" description="Helical" evidence="6">
    <location>
        <begin position="381"/>
        <end position="403"/>
    </location>
</feature>
<comment type="subcellular location">
    <subcellularLocation>
        <location evidence="1">Cell inner membrane</location>
        <topology evidence="1">Multi-pass membrane protein</topology>
    </subcellularLocation>
    <subcellularLocation>
        <location evidence="6">Cell membrane</location>
        <topology evidence="6">Multi-pass membrane protein</topology>
    </subcellularLocation>
</comment>
<accession>A0A3A1NG70</accession>
<dbReference type="Proteomes" id="UP000266691">
    <property type="component" value="Unassembled WGS sequence"/>
</dbReference>
<evidence type="ECO:0000313" key="10">
    <source>
        <dbReference type="Proteomes" id="UP000321621"/>
    </source>
</evidence>
<evidence type="ECO:0000256" key="2">
    <source>
        <dbReference type="ARBA" id="ARBA00022475"/>
    </source>
</evidence>
<dbReference type="EMBL" id="QXFI01000034">
    <property type="protein sequence ID" value="RIV42543.1"/>
    <property type="molecule type" value="Genomic_DNA"/>
</dbReference>
<feature type="transmembrane region" description="Helical" evidence="6">
    <location>
        <begin position="311"/>
        <end position="329"/>
    </location>
</feature>
<feature type="transmembrane region" description="Helical" evidence="6">
    <location>
        <begin position="409"/>
        <end position="432"/>
    </location>
</feature>
<dbReference type="InterPro" id="IPR004670">
    <property type="entry name" value="NhaA"/>
</dbReference>
<feature type="transmembrane region" description="Helical" evidence="6">
    <location>
        <begin position="162"/>
        <end position="183"/>
    </location>
</feature>
<evidence type="ECO:0000256" key="6">
    <source>
        <dbReference type="HAMAP-Rule" id="MF_01844"/>
    </source>
</evidence>
<dbReference type="NCBIfam" id="TIGR00773">
    <property type="entry name" value="NhaA"/>
    <property type="match status" value="1"/>
</dbReference>
<feature type="transmembrane region" description="Helical" evidence="6">
    <location>
        <begin position="214"/>
        <end position="246"/>
    </location>
</feature>
<feature type="transmembrane region" description="Helical" evidence="6">
    <location>
        <begin position="341"/>
        <end position="360"/>
    </location>
</feature>
<dbReference type="HAMAP" id="MF_01844">
    <property type="entry name" value="NhaA"/>
    <property type="match status" value="1"/>
</dbReference>